<evidence type="ECO:0000313" key="3">
    <source>
        <dbReference type="EMBL" id="RZU49803.1"/>
    </source>
</evidence>
<evidence type="ECO:0000256" key="2">
    <source>
        <dbReference type="SAM" id="SignalP"/>
    </source>
</evidence>
<dbReference type="RefSeq" id="WP_130508820.1">
    <property type="nucleotide sequence ID" value="NZ_SHKY01000001.1"/>
</dbReference>
<feature type="signal peptide" evidence="2">
    <location>
        <begin position="1"/>
        <end position="35"/>
    </location>
</feature>
<evidence type="ECO:0000313" key="4">
    <source>
        <dbReference type="Proteomes" id="UP000292564"/>
    </source>
</evidence>
<keyword evidence="1" id="KW-1133">Transmembrane helix</keyword>
<dbReference type="EMBL" id="SHKY01000001">
    <property type="protein sequence ID" value="RZU49803.1"/>
    <property type="molecule type" value="Genomic_DNA"/>
</dbReference>
<reference evidence="3 4" key="1">
    <citation type="submission" date="2019-02" db="EMBL/GenBank/DDBJ databases">
        <title>Sequencing the genomes of 1000 actinobacteria strains.</title>
        <authorList>
            <person name="Klenk H.-P."/>
        </authorList>
    </citation>
    <scope>NUCLEOTIDE SEQUENCE [LARGE SCALE GENOMIC DNA]</scope>
    <source>
        <strain evidence="3 4">DSM 45162</strain>
    </source>
</reference>
<dbReference type="NCBIfam" id="TIGR01167">
    <property type="entry name" value="LPXTG_anchor"/>
    <property type="match status" value="1"/>
</dbReference>
<keyword evidence="1" id="KW-0812">Transmembrane</keyword>
<organism evidence="3 4">
    <name type="scientific">Krasilnikovia cinnamomea</name>
    <dbReference type="NCBI Taxonomy" id="349313"/>
    <lineage>
        <taxon>Bacteria</taxon>
        <taxon>Bacillati</taxon>
        <taxon>Actinomycetota</taxon>
        <taxon>Actinomycetes</taxon>
        <taxon>Micromonosporales</taxon>
        <taxon>Micromonosporaceae</taxon>
        <taxon>Krasilnikovia</taxon>
    </lineage>
</organism>
<accession>A0A4Q7ZHV1</accession>
<keyword evidence="1" id="KW-0472">Membrane</keyword>
<protein>
    <submittedName>
        <fullName evidence="3">LPXTG-motif cell wall-anchored protein</fullName>
    </submittedName>
</protein>
<feature type="chain" id="PRO_5020647550" evidence="2">
    <location>
        <begin position="36"/>
        <end position="492"/>
    </location>
</feature>
<evidence type="ECO:0000256" key="1">
    <source>
        <dbReference type="SAM" id="Phobius"/>
    </source>
</evidence>
<dbReference type="Proteomes" id="UP000292564">
    <property type="component" value="Unassembled WGS sequence"/>
</dbReference>
<keyword evidence="4" id="KW-1185">Reference proteome</keyword>
<gene>
    <name evidence="3" type="ORF">EV385_1558</name>
</gene>
<proteinExistence type="predicted"/>
<dbReference type="OrthoDB" id="3297463at2"/>
<comment type="caution">
    <text evidence="3">The sequence shown here is derived from an EMBL/GenBank/DDBJ whole genome shotgun (WGS) entry which is preliminary data.</text>
</comment>
<dbReference type="AlphaFoldDB" id="A0A4Q7ZHV1"/>
<name>A0A4Q7ZHV1_9ACTN</name>
<sequence length="492" mass="50985">MKVKTSLHRTATVLAGALIGLAGLTVAATPASAHASSVKGDSVCNAATGKRDITWTLTNDWGGDATVSDLALIPGVKAETAEHNELKNGVVIPRRSHHVDGKAVFTQSAEGDITDASISFTAHWDDEYSDRNNSYKLRFDGPCAPPPPTCVSPDKAKFHHEFGVENGKSTATVTLDEGIKLCEGEPVTLVSYVAPRPEFSVPQFVFDHASAVITTDKPRADLEVKVPDCNTQVDLFFGSEKDIIAEITANGPRYGDKKLGSPNGIGSRSVGKPGWFNGGSKACQQPAVATVPQCDGTLTVNLSNNGEISRYPIDFAVKTGDVTKTVTVGAGKAESITIPAGSGDVTIGAEGLETKTYQWQNPGDCALPTVVVENDCDTVAITVQNPKGVTPVTAKITYGEETKTATVASGASRKTTFTLGKEKHATVEFPGLDVESIKATLGKVDCGGEGGGGGLPVTGAAAGSIAGGAAALLAIGGGLFFLARRRKVTFTA</sequence>
<feature type="transmembrane region" description="Helical" evidence="1">
    <location>
        <begin position="465"/>
        <end position="483"/>
    </location>
</feature>
<keyword evidence="2" id="KW-0732">Signal</keyword>